<gene>
    <name evidence="2" type="ORF">HNQ64_003095</name>
</gene>
<dbReference type="EMBL" id="JACHIF010000006">
    <property type="protein sequence ID" value="MBB5038830.1"/>
    <property type="molecule type" value="Genomic_DNA"/>
</dbReference>
<comment type="caution">
    <text evidence="2">The sequence shown here is derived from an EMBL/GenBank/DDBJ whole genome shotgun (WGS) entry which is preliminary data.</text>
</comment>
<feature type="transmembrane region" description="Helical" evidence="1">
    <location>
        <begin position="42"/>
        <end position="68"/>
    </location>
</feature>
<dbReference type="Proteomes" id="UP000534294">
    <property type="component" value="Unassembled WGS sequence"/>
</dbReference>
<keyword evidence="1" id="KW-1133">Transmembrane helix</keyword>
<proteinExistence type="predicted"/>
<evidence type="ECO:0000256" key="1">
    <source>
        <dbReference type="SAM" id="Phobius"/>
    </source>
</evidence>
<name>A0A7W7YMC2_9BACT</name>
<organism evidence="2 3">
    <name type="scientific">Prosthecobacter dejongeii</name>
    <dbReference type="NCBI Taxonomy" id="48465"/>
    <lineage>
        <taxon>Bacteria</taxon>
        <taxon>Pseudomonadati</taxon>
        <taxon>Verrucomicrobiota</taxon>
        <taxon>Verrucomicrobiia</taxon>
        <taxon>Verrucomicrobiales</taxon>
        <taxon>Verrucomicrobiaceae</taxon>
        <taxon>Prosthecobacter</taxon>
    </lineage>
</organism>
<feature type="transmembrane region" description="Helical" evidence="1">
    <location>
        <begin position="74"/>
        <end position="101"/>
    </location>
</feature>
<protein>
    <submittedName>
        <fullName evidence="2">Uncharacterized protein</fullName>
    </submittedName>
</protein>
<evidence type="ECO:0000313" key="3">
    <source>
        <dbReference type="Proteomes" id="UP000534294"/>
    </source>
</evidence>
<evidence type="ECO:0000313" key="2">
    <source>
        <dbReference type="EMBL" id="MBB5038830.1"/>
    </source>
</evidence>
<keyword evidence="1" id="KW-0812">Transmembrane</keyword>
<dbReference type="AlphaFoldDB" id="A0A7W7YMC2"/>
<keyword evidence="1" id="KW-0472">Membrane</keyword>
<keyword evidence="3" id="KW-1185">Reference proteome</keyword>
<accession>A0A7W7YMC2</accession>
<sequence length="109" mass="11948">MNKEAAPMTFGCVLILGMGALFVAQCYAGYHGISHHWGIEWAIAAIVLAFFFQFTLPITVGSYFGAIYLWHWPWYGALAFATPGMALMLLAMIPGAMAGLFEKARGRNL</sequence>
<reference evidence="2 3" key="1">
    <citation type="submission" date="2020-08" db="EMBL/GenBank/DDBJ databases">
        <title>Genomic Encyclopedia of Type Strains, Phase IV (KMG-IV): sequencing the most valuable type-strain genomes for metagenomic binning, comparative biology and taxonomic classification.</title>
        <authorList>
            <person name="Goeker M."/>
        </authorList>
    </citation>
    <scope>NUCLEOTIDE SEQUENCE [LARGE SCALE GENOMIC DNA]</scope>
    <source>
        <strain evidence="2 3">DSM 12251</strain>
    </source>
</reference>
<feature type="transmembrane region" description="Helical" evidence="1">
    <location>
        <begin position="6"/>
        <end position="30"/>
    </location>
</feature>
<dbReference type="RefSeq" id="WP_184209996.1">
    <property type="nucleotide sequence ID" value="NZ_JACHIF010000006.1"/>
</dbReference>